<name>A0A7G1I7B6_MYCKA</name>
<organism evidence="2 3">
    <name type="scientific">Mycobacterium kansasii</name>
    <dbReference type="NCBI Taxonomy" id="1768"/>
    <lineage>
        <taxon>Bacteria</taxon>
        <taxon>Bacillati</taxon>
        <taxon>Actinomycetota</taxon>
        <taxon>Actinomycetes</taxon>
        <taxon>Mycobacteriales</taxon>
        <taxon>Mycobacteriaceae</taxon>
        <taxon>Mycobacterium</taxon>
    </lineage>
</organism>
<dbReference type="AlphaFoldDB" id="A0A7G1I7B6"/>
<gene>
    <name evidence="2" type="ORF">NIIDMKKI_20660</name>
</gene>
<reference evidence="2 3" key="1">
    <citation type="submission" date="2020-07" db="EMBL/GenBank/DDBJ databases">
        <title>Mycobacterium kansasii (former subtype) with zoonotic potential isolated from diseased indoor pet cat, Japan.</title>
        <authorList>
            <person name="Fukano H."/>
            <person name="Terazono T."/>
            <person name="Hoshino Y."/>
        </authorList>
    </citation>
    <scope>NUCLEOTIDE SEQUENCE [LARGE SCALE GENOMIC DNA]</scope>
    <source>
        <strain evidence="2 3">Kuro-I</strain>
    </source>
</reference>
<dbReference type="Pfam" id="PF07704">
    <property type="entry name" value="PSK_trans_fac"/>
    <property type="match status" value="1"/>
</dbReference>
<keyword evidence="3" id="KW-1185">Reference proteome</keyword>
<evidence type="ECO:0000256" key="1">
    <source>
        <dbReference type="ARBA" id="ARBA00022649"/>
    </source>
</evidence>
<accession>A0A7G1I7B6</accession>
<dbReference type="InterPro" id="IPR011660">
    <property type="entry name" value="VapB-like"/>
</dbReference>
<proteinExistence type="predicted"/>
<evidence type="ECO:0008006" key="4">
    <source>
        <dbReference type="Google" id="ProtNLM"/>
    </source>
</evidence>
<sequence>MPDIVPDARRKAVAARGTGPHNGYQTPDEWYPIPVAFNVKDEEVIRLADELAARLHHPSRIDAIRYALRAQIEITQSRTANRADELLDVLRTEIWPLLHDRSPITKSEREQALGYDAATGV</sequence>
<protein>
    <recommendedName>
        <fullName evidence="4">Antitoxin VapB36</fullName>
    </recommendedName>
</protein>
<dbReference type="Proteomes" id="UP000516380">
    <property type="component" value="Chromosome"/>
</dbReference>
<evidence type="ECO:0000313" key="2">
    <source>
        <dbReference type="EMBL" id="BCI86860.1"/>
    </source>
</evidence>
<evidence type="ECO:0000313" key="3">
    <source>
        <dbReference type="Proteomes" id="UP000516380"/>
    </source>
</evidence>
<dbReference type="EMBL" id="AP023343">
    <property type="protein sequence ID" value="BCI86860.1"/>
    <property type="molecule type" value="Genomic_DNA"/>
</dbReference>
<keyword evidence="1" id="KW-1277">Toxin-antitoxin system</keyword>